<dbReference type="EMBL" id="JAGPYM010000010">
    <property type="protein sequence ID" value="KAH6889757.1"/>
    <property type="molecule type" value="Genomic_DNA"/>
</dbReference>
<comment type="similarity">
    <text evidence="1">Belongs to the methyltransferase superfamily. LaeA methyltransferase family.</text>
</comment>
<evidence type="ECO:0008006" key="5">
    <source>
        <dbReference type="Google" id="ProtNLM"/>
    </source>
</evidence>
<evidence type="ECO:0000256" key="2">
    <source>
        <dbReference type="SAM" id="MobiDB-lite"/>
    </source>
</evidence>
<feature type="compositionally biased region" description="Low complexity" evidence="2">
    <location>
        <begin position="191"/>
        <end position="211"/>
    </location>
</feature>
<name>A0A9P9API0_9HYPO</name>
<feature type="compositionally biased region" description="Low complexity" evidence="2">
    <location>
        <begin position="95"/>
        <end position="122"/>
    </location>
</feature>
<feature type="region of interest" description="Disordered" evidence="2">
    <location>
        <begin position="13"/>
        <end position="122"/>
    </location>
</feature>
<feature type="compositionally biased region" description="Polar residues" evidence="2">
    <location>
        <begin position="58"/>
        <end position="67"/>
    </location>
</feature>
<organism evidence="3 4">
    <name type="scientific">Thelonectria olida</name>
    <dbReference type="NCBI Taxonomy" id="1576542"/>
    <lineage>
        <taxon>Eukaryota</taxon>
        <taxon>Fungi</taxon>
        <taxon>Dikarya</taxon>
        <taxon>Ascomycota</taxon>
        <taxon>Pezizomycotina</taxon>
        <taxon>Sordariomycetes</taxon>
        <taxon>Hypocreomycetidae</taxon>
        <taxon>Hypocreales</taxon>
        <taxon>Nectriaceae</taxon>
        <taxon>Thelonectria</taxon>
    </lineage>
</organism>
<dbReference type="CDD" id="cd02440">
    <property type="entry name" value="AdoMet_MTases"/>
    <property type="match status" value="1"/>
</dbReference>
<evidence type="ECO:0000256" key="1">
    <source>
        <dbReference type="ARBA" id="ARBA00038158"/>
    </source>
</evidence>
<dbReference type="Proteomes" id="UP000777438">
    <property type="component" value="Unassembled WGS sequence"/>
</dbReference>
<proteinExistence type="inferred from homology"/>
<feature type="compositionally biased region" description="Basic and acidic residues" evidence="2">
    <location>
        <begin position="22"/>
        <end position="47"/>
    </location>
</feature>
<dbReference type="AlphaFoldDB" id="A0A9P9API0"/>
<evidence type="ECO:0000313" key="3">
    <source>
        <dbReference type="EMBL" id="KAH6889757.1"/>
    </source>
</evidence>
<keyword evidence="4" id="KW-1185">Reference proteome</keyword>
<reference evidence="3 4" key="1">
    <citation type="journal article" date="2021" name="Nat. Commun.">
        <title>Genetic determinants of endophytism in the Arabidopsis root mycobiome.</title>
        <authorList>
            <person name="Mesny F."/>
            <person name="Miyauchi S."/>
            <person name="Thiergart T."/>
            <person name="Pickel B."/>
            <person name="Atanasova L."/>
            <person name="Karlsson M."/>
            <person name="Huettel B."/>
            <person name="Barry K.W."/>
            <person name="Haridas S."/>
            <person name="Chen C."/>
            <person name="Bauer D."/>
            <person name="Andreopoulos W."/>
            <person name="Pangilinan J."/>
            <person name="LaButti K."/>
            <person name="Riley R."/>
            <person name="Lipzen A."/>
            <person name="Clum A."/>
            <person name="Drula E."/>
            <person name="Henrissat B."/>
            <person name="Kohler A."/>
            <person name="Grigoriev I.V."/>
            <person name="Martin F.M."/>
            <person name="Hacquard S."/>
        </authorList>
    </citation>
    <scope>NUCLEOTIDE SEQUENCE [LARGE SCALE GENOMIC DNA]</scope>
    <source>
        <strain evidence="3 4">MPI-CAGE-CH-0241</strain>
    </source>
</reference>
<feature type="compositionally biased region" description="Polar residues" evidence="2">
    <location>
        <begin position="212"/>
        <end position="221"/>
    </location>
</feature>
<evidence type="ECO:0000313" key="4">
    <source>
        <dbReference type="Proteomes" id="UP000777438"/>
    </source>
</evidence>
<dbReference type="SUPFAM" id="SSF53335">
    <property type="entry name" value="S-adenosyl-L-methionine-dependent methyltransferases"/>
    <property type="match status" value="1"/>
</dbReference>
<dbReference type="OrthoDB" id="2013972at2759"/>
<dbReference type="PANTHER" id="PTHR43591">
    <property type="entry name" value="METHYLTRANSFERASE"/>
    <property type="match status" value="1"/>
</dbReference>
<dbReference type="PANTHER" id="PTHR43591:SF50">
    <property type="entry name" value="METHYLTRANSFERASE DOMAIN-CONTAINING PROTEIN-RELATED"/>
    <property type="match status" value="1"/>
</dbReference>
<feature type="region of interest" description="Disordered" evidence="2">
    <location>
        <begin position="189"/>
        <end position="221"/>
    </location>
</feature>
<dbReference type="Gene3D" id="3.40.50.150">
    <property type="entry name" value="Vaccinia Virus protein VP39"/>
    <property type="match status" value="1"/>
</dbReference>
<protein>
    <recommendedName>
        <fullName evidence="5">Methyltransferase domain-containing protein</fullName>
    </recommendedName>
</protein>
<dbReference type="Pfam" id="PF13489">
    <property type="entry name" value="Methyltransf_23"/>
    <property type="match status" value="1"/>
</dbReference>
<gene>
    <name evidence="3" type="ORF">B0T10DRAFT_39933</name>
</gene>
<comment type="caution">
    <text evidence="3">The sequence shown here is derived from an EMBL/GenBank/DDBJ whole genome shotgun (WGS) entry which is preliminary data.</text>
</comment>
<dbReference type="InterPro" id="IPR029063">
    <property type="entry name" value="SAM-dependent_MTases_sf"/>
</dbReference>
<accession>A0A9P9API0</accession>
<sequence length="599" mass="66674">MSEWSGFMYASAAPLPTSYYARRRERERQQKERQPDDSASQREDTNNRSRFAFRHSRTNSGSQASRSSNEDSTLHPAAGDDSSSDIHQHPNHQHSQTSIVSSDSPSPLSSPTLPTSPRPLLSFSGAASASSIFFNRPGTSERARARDRRVRHADALSSVDLKNAAMYSDLEASNKPMAGTTKQINIPFARTESISSTSGTTTLSTHTMTSTDPSSADNPATKSFILRNGRTYFNDPTLLYPLPNDLTELHRQCLRTMLLIQVFGGPITSPWLIANPPRKVLEISCGTGFWSMMCHQYFKERGHSGISFTGVDIAPLAPGSLSAPSDASKPDKDMNWKFVQHDLRQFPWPFPDEEYDLIMVKDVTLSIPHVLYEGYMEQYIRMLKPGGTLEFWDSDTAVRMLRPHVPNGAPEEAEEHEAAMNLGAYLMTANTPLSAPLNTFLVEYNHWLSKALEARTLTTVPCAIIGPYLVQESEILMDVRSKRLAIPFSEVRWEREGVGGVVTKDGKSYVEMKGKGPHQRVEKKALTAGQSALRKTALLTVVQQIQALEPMLREASGKSQDEWDIWIGKMMADLMSENGTSWGECLEVGSWSARKRIVI</sequence>